<name>A0A450TIU7_9GAMM</name>
<organism evidence="2">
    <name type="scientific">Candidatus Kentrum sp. FW</name>
    <dbReference type="NCBI Taxonomy" id="2126338"/>
    <lineage>
        <taxon>Bacteria</taxon>
        <taxon>Pseudomonadati</taxon>
        <taxon>Pseudomonadota</taxon>
        <taxon>Gammaproteobacteria</taxon>
        <taxon>Candidatus Kentrum</taxon>
    </lineage>
</organism>
<dbReference type="Pfam" id="PF08937">
    <property type="entry name" value="ThsB_TIR"/>
    <property type="match status" value="1"/>
</dbReference>
<dbReference type="InterPro" id="IPR036490">
    <property type="entry name" value="ThsB_TIR-like_sf"/>
</dbReference>
<dbReference type="InterPro" id="IPR015032">
    <property type="entry name" value="ThsB__TIR-like_domain"/>
</dbReference>
<proteinExistence type="predicted"/>
<feature type="domain" description="Thoeris protein ThsB TIR-like" evidence="1">
    <location>
        <begin position="5"/>
        <end position="99"/>
    </location>
</feature>
<sequence length="126" mass="13932">MKSVFCSYKYEDKKWKDTAESWGNEGRLGHNVRITGESEDVRQGGRNAMKDHIGPKLRGASDVLVFVGDNTHNSTGVEYEVQYAKSHGKNVIPVRIPGTAGAAPKSIREESMVAFEPNAIKRALKK</sequence>
<evidence type="ECO:0000313" key="2">
    <source>
        <dbReference type="EMBL" id="VFJ67228.1"/>
    </source>
</evidence>
<dbReference type="Gene3D" id="3.40.50.9200">
    <property type="entry name" value="Hypothetical protein MTH538"/>
    <property type="match status" value="1"/>
</dbReference>
<protein>
    <submittedName>
        <fullName evidence="2">MTH538 TIR-like domain (DUF1863)</fullName>
    </submittedName>
</protein>
<dbReference type="SUPFAM" id="SSF52206">
    <property type="entry name" value="Hypothetical protein MTH538"/>
    <property type="match status" value="1"/>
</dbReference>
<reference evidence="2" key="1">
    <citation type="submission" date="2019-02" db="EMBL/GenBank/DDBJ databases">
        <authorList>
            <person name="Gruber-Vodicka R. H."/>
            <person name="Seah K. B. B."/>
        </authorList>
    </citation>
    <scope>NUCLEOTIDE SEQUENCE</scope>
    <source>
        <strain evidence="2">BECK_BZ131</strain>
    </source>
</reference>
<gene>
    <name evidence="2" type="ORF">BECKFW1821C_GA0114237_101140</name>
</gene>
<evidence type="ECO:0000259" key="1">
    <source>
        <dbReference type="Pfam" id="PF08937"/>
    </source>
</evidence>
<dbReference type="AlphaFoldDB" id="A0A450TIU7"/>
<dbReference type="EMBL" id="CAADFE010000011">
    <property type="protein sequence ID" value="VFJ67228.1"/>
    <property type="molecule type" value="Genomic_DNA"/>
</dbReference>
<accession>A0A450TIU7</accession>